<reference evidence="1 2" key="1">
    <citation type="submission" date="2021-06" db="EMBL/GenBank/DDBJ databases">
        <authorList>
            <person name="Palmer J.M."/>
        </authorList>
    </citation>
    <scope>NUCLEOTIDE SEQUENCE [LARGE SCALE GENOMIC DNA]</scope>
    <source>
        <strain evidence="1 2">XR_2019</strain>
        <tissue evidence="1">Muscle</tissue>
    </source>
</reference>
<feature type="non-terminal residue" evidence="1">
    <location>
        <position position="1"/>
    </location>
</feature>
<protein>
    <submittedName>
        <fullName evidence="1">Uncharacterized protein</fullName>
    </submittedName>
</protein>
<dbReference type="EMBL" id="JAHRIM010081112">
    <property type="protein sequence ID" value="MEQ2275210.1"/>
    <property type="molecule type" value="Genomic_DNA"/>
</dbReference>
<name>A0ABV0X1H1_9TELE</name>
<evidence type="ECO:0000313" key="2">
    <source>
        <dbReference type="Proteomes" id="UP001444071"/>
    </source>
</evidence>
<organism evidence="1 2">
    <name type="scientific">Xenotaenia resolanae</name>
    <dbReference type="NCBI Taxonomy" id="208358"/>
    <lineage>
        <taxon>Eukaryota</taxon>
        <taxon>Metazoa</taxon>
        <taxon>Chordata</taxon>
        <taxon>Craniata</taxon>
        <taxon>Vertebrata</taxon>
        <taxon>Euteleostomi</taxon>
        <taxon>Actinopterygii</taxon>
        <taxon>Neopterygii</taxon>
        <taxon>Teleostei</taxon>
        <taxon>Neoteleostei</taxon>
        <taxon>Acanthomorphata</taxon>
        <taxon>Ovalentaria</taxon>
        <taxon>Atherinomorphae</taxon>
        <taxon>Cyprinodontiformes</taxon>
        <taxon>Goodeidae</taxon>
        <taxon>Xenotaenia</taxon>
    </lineage>
</organism>
<comment type="caution">
    <text evidence="1">The sequence shown here is derived from an EMBL/GenBank/DDBJ whole genome shotgun (WGS) entry which is preliminary data.</text>
</comment>
<evidence type="ECO:0000313" key="1">
    <source>
        <dbReference type="EMBL" id="MEQ2275210.1"/>
    </source>
</evidence>
<sequence>FGVIGIFLKLEHFSLVLLSCGKPTPPMPQFWLVSFAFEVFSAFLFTWNQFGLGCPNIFSDSIISNVLAVLDWCKVLQTLPHRQTHSGSKSFLALTATRLGFPPVSR</sequence>
<gene>
    <name evidence="1" type="ORF">XENORESO_000243</name>
</gene>
<dbReference type="Proteomes" id="UP001444071">
    <property type="component" value="Unassembled WGS sequence"/>
</dbReference>
<keyword evidence="2" id="KW-1185">Reference proteome</keyword>
<proteinExistence type="predicted"/>
<accession>A0ABV0X1H1</accession>